<keyword evidence="3 6" id="KW-0812">Transmembrane</keyword>
<dbReference type="PANTHER" id="PTHR43124">
    <property type="entry name" value="PURINE EFFLUX PUMP PBUE"/>
    <property type="match status" value="1"/>
</dbReference>
<feature type="transmembrane region" description="Helical" evidence="6">
    <location>
        <begin position="256"/>
        <end position="275"/>
    </location>
</feature>
<organism evidence="8 9">
    <name type="scientific">Caulobacter segnis</name>
    <dbReference type="NCBI Taxonomy" id="88688"/>
    <lineage>
        <taxon>Bacteria</taxon>
        <taxon>Pseudomonadati</taxon>
        <taxon>Pseudomonadota</taxon>
        <taxon>Alphaproteobacteria</taxon>
        <taxon>Caulobacterales</taxon>
        <taxon>Caulobacteraceae</taxon>
        <taxon>Caulobacter</taxon>
    </lineage>
</organism>
<feature type="transmembrane region" description="Helical" evidence="6">
    <location>
        <begin position="144"/>
        <end position="168"/>
    </location>
</feature>
<dbReference type="Pfam" id="PF07690">
    <property type="entry name" value="MFS_1"/>
    <property type="match status" value="1"/>
</dbReference>
<name>A0A2W5V8W5_9CAUL</name>
<dbReference type="CDD" id="cd17473">
    <property type="entry name" value="MFS_arabinose_efflux_permease_like"/>
    <property type="match status" value="1"/>
</dbReference>
<dbReference type="GO" id="GO:0005886">
    <property type="term" value="C:plasma membrane"/>
    <property type="evidence" value="ECO:0007669"/>
    <property type="project" value="UniProtKB-SubCell"/>
</dbReference>
<evidence type="ECO:0000256" key="1">
    <source>
        <dbReference type="ARBA" id="ARBA00004651"/>
    </source>
</evidence>
<dbReference type="InterPro" id="IPR011701">
    <property type="entry name" value="MFS"/>
</dbReference>
<keyword evidence="5 6" id="KW-0472">Membrane</keyword>
<protein>
    <submittedName>
        <fullName evidence="8">MFS transporter</fullName>
    </submittedName>
</protein>
<evidence type="ECO:0000256" key="4">
    <source>
        <dbReference type="ARBA" id="ARBA00022989"/>
    </source>
</evidence>
<keyword evidence="4 6" id="KW-1133">Transmembrane helix</keyword>
<proteinExistence type="predicted"/>
<dbReference type="SUPFAM" id="SSF103473">
    <property type="entry name" value="MFS general substrate transporter"/>
    <property type="match status" value="1"/>
</dbReference>
<evidence type="ECO:0000313" key="9">
    <source>
        <dbReference type="Proteomes" id="UP000249393"/>
    </source>
</evidence>
<dbReference type="AlphaFoldDB" id="A0A2W5V8W5"/>
<feature type="transmembrane region" description="Helical" evidence="6">
    <location>
        <begin position="306"/>
        <end position="329"/>
    </location>
</feature>
<feature type="transmembrane region" description="Helical" evidence="6">
    <location>
        <begin position="174"/>
        <end position="194"/>
    </location>
</feature>
<dbReference type="RefSeq" id="WP_304276464.1">
    <property type="nucleotide sequence ID" value="NZ_QFQZ01000019.1"/>
</dbReference>
<dbReference type="PANTHER" id="PTHR43124:SF3">
    <property type="entry name" value="CHLORAMPHENICOL EFFLUX PUMP RV0191"/>
    <property type="match status" value="1"/>
</dbReference>
<evidence type="ECO:0000313" key="8">
    <source>
        <dbReference type="EMBL" id="PZR35057.1"/>
    </source>
</evidence>
<dbReference type="GO" id="GO:0022857">
    <property type="term" value="F:transmembrane transporter activity"/>
    <property type="evidence" value="ECO:0007669"/>
    <property type="project" value="InterPro"/>
</dbReference>
<evidence type="ECO:0000256" key="6">
    <source>
        <dbReference type="SAM" id="Phobius"/>
    </source>
</evidence>
<feature type="transmembrane region" description="Helical" evidence="6">
    <location>
        <begin position="110"/>
        <end position="132"/>
    </location>
</feature>
<evidence type="ECO:0000256" key="5">
    <source>
        <dbReference type="ARBA" id="ARBA00023136"/>
    </source>
</evidence>
<dbReference type="EMBL" id="QFQZ01000019">
    <property type="protein sequence ID" value="PZR35057.1"/>
    <property type="molecule type" value="Genomic_DNA"/>
</dbReference>
<comment type="caution">
    <text evidence="8">The sequence shown here is derived from an EMBL/GenBank/DDBJ whole genome shotgun (WGS) entry which is preliminary data.</text>
</comment>
<feature type="transmembrane region" description="Helical" evidence="6">
    <location>
        <begin position="21"/>
        <end position="42"/>
    </location>
</feature>
<gene>
    <name evidence="8" type="ORF">DI526_08265</name>
</gene>
<evidence type="ECO:0000259" key="7">
    <source>
        <dbReference type="PROSITE" id="PS50850"/>
    </source>
</evidence>
<feature type="transmembrane region" description="Helical" evidence="6">
    <location>
        <begin position="282"/>
        <end position="300"/>
    </location>
</feature>
<evidence type="ECO:0000256" key="2">
    <source>
        <dbReference type="ARBA" id="ARBA00022475"/>
    </source>
</evidence>
<evidence type="ECO:0000256" key="3">
    <source>
        <dbReference type="ARBA" id="ARBA00022692"/>
    </source>
</evidence>
<dbReference type="PROSITE" id="PS50850">
    <property type="entry name" value="MFS"/>
    <property type="match status" value="1"/>
</dbReference>
<dbReference type="InterPro" id="IPR036259">
    <property type="entry name" value="MFS_trans_sf"/>
</dbReference>
<keyword evidence="2" id="KW-1003">Cell membrane</keyword>
<dbReference type="InterPro" id="IPR050189">
    <property type="entry name" value="MFS_Efflux_Transporters"/>
</dbReference>
<feature type="transmembrane region" description="Helical" evidence="6">
    <location>
        <begin position="85"/>
        <end position="104"/>
    </location>
</feature>
<feature type="transmembrane region" description="Helical" evidence="6">
    <location>
        <begin position="214"/>
        <end position="236"/>
    </location>
</feature>
<feature type="domain" description="Major facilitator superfamily (MFS) profile" evidence="7">
    <location>
        <begin position="1"/>
        <end position="396"/>
    </location>
</feature>
<dbReference type="InterPro" id="IPR020846">
    <property type="entry name" value="MFS_dom"/>
</dbReference>
<accession>A0A2W5V8W5</accession>
<dbReference type="Proteomes" id="UP000249393">
    <property type="component" value="Unassembled WGS sequence"/>
</dbReference>
<feature type="transmembrane region" description="Helical" evidence="6">
    <location>
        <begin position="341"/>
        <end position="363"/>
    </location>
</feature>
<comment type="subcellular location">
    <subcellularLocation>
        <location evidence="1">Cell membrane</location>
        <topology evidence="1">Multi-pass membrane protein</topology>
    </subcellularLocation>
</comment>
<feature type="transmembrane region" description="Helical" evidence="6">
    <location>
        <begin position="369"/>
        <end position="391"/>
    </location>
</feature>
<dbReference type="Gene3D" id="1.20.1250.20">
    <property type="entry name" value="MFS general substrate transporter like domains"/>
    <property type="match status" value="1"/>
</dbReference>
<feature type="transmembrane region" description="Helical" evidence="6">
    <location>
        <begin position="54"/>
        <end position="78"/>
    </location>
</feature>
<sequence length="403" mass="41431">MSTAPSSLAGRPAGLAQGLPLVAQAALPTVGAMLLVPLAPAIAAEIGPRPGAQYLTPLILTAPSICIALFSILAGVLGDRVGRRWPLIVAVTVYGLIGMAPLVLKDFAHVLASRVVLGLCEAVIITLSATMLADYYDGKARDRWLASISTVASLSAVVFLVLGGQIGAQYGWRAASAVYGLALLIAPAMLLLTWEPSPHRQAAAAGEAKPRFPWAHMAVTGAVTLVGSVFFYTIAIQQGIALAALGVTDPAQIGKLAAIASLANPLGTLVFWRIAQRSTPTLLAIAFALLGGAFMAMGRAESGAAFTLAAFGGLFGAGLLLPTLITWTMRGLPFAVRARGTGVWQTMFAAGQFVSGLLVPFLSRALGDGILSAFFVIGVVGLTLALTAVVLRLQSGGLEQVAQ</sequence>
<reference evidence="8 9" key="1">
    <citation type="submission" date="2017-08" db="EMBL/GenBank/DDBJ databases">
        <title>Infants hospitalized years apart are colonized by the same room-sourced microbial strains.</title>
        <authorList>
            <person name="Brooks B."/>
            <person name="Olm M.R."/>
            <person name="Firek B.A."/>
            <person name="Baker R."/>
            <person name="Thomas B.C."/>
            <person name="Morowitz M.J."/>
            <person name="Banfield J.F."/>
        </authorList>
    </citation>
    <scope>NUCLEOTIDE SEQUENCE [LARGE SCALE GENOMIC DNA]</scope>
    <source>
        <strain evidence="8">S2_003_000_R2_4</strain>
    </source>
</reference>